<protein>
    <submittedName>
        <fullName evidence="1">Uncharacterized protein</fullName>
    </submittedName>
</protein>
<evidence type="ECO:0000313" key="1">
    <source>
        <dbReference type="EMBL" id="ABK97741.1"/>
    </source>
</evidence>
<dbReference type="Proteomes" id="UP000006732">
    <property type="component" value="Chromosome"/>
</dbReference>
<dbReference type="KEGG" id="ppd:Ppro_0102"/>
<dbReference type="STRING" id="338966.Ppro_0102"/>
<accession>A1AK71</accession>
<gene>
    <name evidence="1" type="ordered locus">Ppro_0102</name>
</gene>
<keyword evidence="2" id="KW-1185">Reference proteome</keyword>
<evidence type="ECO:0000313" key="2">
    <source>
        <dbReference type="Proteomes" id="UP000006732"/>
    </source>
</evidence>
<dbReference type="HOGENOM" id="CLU_2424313_0_0_7"/>
<proteinExistence type="predicted"/>
<reference evidence="1 2" key="1">
    <citation type="submission" date="2006-10" db="EMBL/GenBank/DDBJ databases">
        <title>Complete sequence of chromosome of Pelobacter propionicus DSM 2379.</title>
        <authorList>
            <consortium name="US DOE Joint Genome Institute"/>
            <person name="Copeland A."/>
            <person name="Lucas S."/>
            <person name="Lapidus A."/>
            <person name="Barry K."/>
            <person name="Detter J.C."/>
            <person name="Glavina del Rio T."/>
            <person name="Hammon N."/>
            <person name="Israni S."/>
            <person name="Dalin E."/>
            <person name="Tice H."/>
            <person name="Pitluck S."/>
            <person name="Saunders E."/>
            <person name="Brettin T."/>
            <person name="Bruce D."/>
            <person name="Han C."/>
            <person name="Tapia R."/>
            <person name="Schmutz J."/>
            <person name="Larimer F."/>
            <person name="Land M."/>
            <person name="Hauser L."/>
            <person name="Kyrpides N."/>
            <person name="Kim E."/>
            <person name="Lovley D."/>
            <person name="Richardson P."/>
        </authorList>
    </citation>
    <scope>NUCLEOTIDE SEQUENCE [LARGE SCALE GENOMIC DNA]</scope>
    <source>
        <strain evidence="2">DSM 2379 / NBRC 103807 / OttBd1</strain>
    </source>
</reference>
<name>A1AK71_PELPD</name>
<sequence length="91" mass="9960">MKTLLSMALARMAASVFVPTAYHIDVSCGTNFLYQQVSNLGAHVESKFPQISSDNGRTLLDVHLTCTPSIRSSLSFYVALCDFASYNHSVL</sequence>
<dbReference type="EMBL" id="CP000482">
    <property type="protein sequence ID" value="ABK97741.1"/>
    <property type="molecule type" value="Genomic_DNA"/>
</dbReference>
<organism evidence="1 2">
    <name type="scientific">Pelobacter propionicus (strain DSM 2379 / NBRC 103807 / OttBd1)</name>
    <dbReference type="NCBI Taxonomy" id="338966"/>
    <lineage>
        <taxon>Bacteria</taxon>
        <taxon>Pseudomonadati</taxon>
        <taxon>Thermodesulfobacteriota</taxon>
        <taxon>Desulfuromonadia</taxon>
        <taxon>Desulfuromonadales</taxon>
        <taxon>Desulfuromonadaceae</taxon>
        <taxon>Pelobacter</taxon>
    </lineage>
</organism>
<dbReference type="AlphaFoldDB" id="A1AK71"/>